<keyword evidence="2" id="KW-1185">Reference proteome</keyword>
<dbReference type="InterPro" id="IPR013783">
    <property type="entry name" value="Ig-like_fold"/>
</dbReference>
<dbReference type="Gene3D" id="2.60.40.10">
    <property type="entry name" value="Immunoglobulins"/>
    <property type="match status" value="1"/>
</dbReference>
<name>A0A8I3NTX6_CANLF</name>
<reference evidence="1" key="2">
    <citation type="submission" date="2025-08" db="UniProtKB">
        <authorList>
            <consortium name="Ensembl"/>
        </authorList>
    </citation>
    <scope>IDENTIFICATION</scope>
    <source>
        <strain evidence="1">Boxer</strain>
    </source>
</reference>
<dbReference type="AlphaFoldDB" id="A0A8I3NTX6"/>
<reference evidence="1" key="3">
    <citation type="submission" date="2025-09" db="UniProtKB">
        <authorList>
            <consortium name="Ensembl"/>
        </authorList>
    </citation>
    <scope>IDENTIFICATION</scope>
    <source>
        <strain evidence="1">Boxer</strain>
    </source>
</reference>
<dbReference type="PROSITE" id="PS00290">
    <property type="entry name" value="IG_MHC"/>
    <property type="match status" value="1"/>
</dbReference>
<evidence type="ECO:0000313" key="2">
    <source>
        <dbReference type="Proteomes" id="UP000805418"/>
    </source>
</evidence>
<organism evidence="1 2">
    <name type="scientific">Canis lupus familiaris</name>
    <name type="common">Dog</name>
    <name type="synonym">Canis familiaris</name>
    <dbReference type="NCBI Taxonomy" id="9615"/>
    <lineage>
        <taxon>Eukaryota</taxon>
        <taxon>Metazoa</taxon>
        <taxon>Chordata</taxon>
        <taxon>Craniata</taxon>
        <taxon>Vertebrata</taxon>
        <taxon>Euteleostomi</taxon>
        <taxon>Mammalia</taxon>
        <taxon>Eutheria</taxon>
        <taxon>Laurasiatheria</taxon>
        <taxon>Carnivora</taxon>
        <taxon>Caniformia</taxon>
        <taxon>Canidae</taxon>
        <taxon>Canis</taxon>
    </lineage>
</organism>
<reference evidence="1" key="1">
    <citation type="submission" date="2020-03" db="EMBL/GenBank/DDBJ databases">
        <title>Long-read based genome assembly of a Labrador retriever dog.</title>
        <authorList>
            <person name="Eory L."/>
            <person name="Zhang W."/>
            <person name="Schoenebeck J."/>
        </authorList>
    </citation>
    <scope>NUCLEOTIDE SEQUENCE [LARGE SCALE GENOMIC DNA]</scope>
    <source>
        <strain evidence="1">Labrador retriever</strain>
    </source>
</reference>
<sequence>MSLTPDKWKFHSSFSCLVMHEGSTMEKKVAPTECS</sequence>
<protein>
    <submittedName>
        <fullName evidence="1">Uncharacterized protein</fullName>
    </submittedName>
</protein>
<accession>A0A8I3NTX6</accession>
<dbReference type="InterPro" id="IPR003006">
    <property type="entry name" value="Ig/MHC_CS"/>
</dbReference>
<evidence type="ECO:0000313" key="1">
    <source>
        <dbReference type="Ensembl" id="ENSCAFP00845022443.1"/>
    </source>
</evidence>
<proteinExistence type="predicted"/>
<dbReference type="Ensembl" id="ENSCAFT00845028527.1">
    <property type="protein sequence ID" value="ENSCAFP00845022443.1"/>
    <property type="gene ID" value="ENSCAFG00845016046.1"/>
</dbReference>
<dbReference type="Proteomes" id="UP000805418">
    <property type="component" value="Chromosome 11"/>
</dbReference>
<dbReference type="OrthoDB" id="10310384at2759"/>
<dbReference type="GeneTree" id="ENSGT01140000283177"/>